<dbReference type="PANTHER" id="PTHR32309:SF13">
    <property type="entry name" value="FERRIC ENTEROBACTIN TRANSPORT PROTEIN FEPE"/>
    <property type="match status" value="1"/>
</dbReference>
<keyword evidence="3" id="KW-0812">Transmembrane</keyword>
<gene>
    <name evidence="4" type="ORF">ACFFGE_00900</name>
</gene>
<evidence type="ECO:0000256" key="2">
    <source>
        <dbReference type="SAM" id="MobiDB-lite"/>
    </source>
</evidence>
<dbReference type="EMBL" id="JBHLSW010000002">
    <property type="protein sequence ID" value="MFC0632440.1"/>
    <property type="molecule type" value="Genomic_DNA"/>
</dbReference>
<reference evidence="4 5" key="1">
    <citation type="submission" date="2024-09" db="EMBL/GenBank/DDBJ databases">
        <authorList>
            <person name="Sun Q."/>
            <person name="Mori K."/>
        </authorList>
    </citation>
    <scope>NUCLEOTIDE SEQUENCE [LARGE SCALE GENOMIC DNA]</scope>
    <source>
        <strain evidence="4 5">NCAIM B.02621</strain>
    </source>
</reference>
<proteinExistence type="predicted"/>
<keyword evidence="1" id="KW-0175">Coiled coil</keyword>
<sequence>MSDARITYLGPTGTAQDPAPARSRKRFGGLGGARLAFVLVVVVPTLITAFYYLVVAAPRYVSEARFVVRAAEQPQTNGLGIALQGVGLTQSPTDAFALHEYITSRDAVADLERQMDLRAMLSRPGVDPLSRHPRFWEGDSAEGLYSGLQRFITVGYHTPTGISTLRVEAFTPEDAQRMAQTLLNGGEALVNRLNERAAARNVADAERTVVEAERRLSDIQQRLTAFRNREGIVDPTVSVTEGSALTAELAGTIASLRAERSQLQSQAPQSPQLAIIDARIAAYERQLAAERAKITGNQSSLASKIGVYESLMLERELADRSLATASTALDTAREDSRRQQLYLERVVNPGLPDKATEPKRLRAILAVFLSTSLIFAIGWLVWAGLREHRQIG</sequence>
<evidence type="ECO:0000256" key="1">
    <source>
        <dbReference type="SAM" id="Coils"/>
    </source>
</evidence>
<accession>A0ABV6QYJ4</accession>
<dbReference type="RefSeq" id="WP_376833389.1">
    <property type="nucleotide sequence ID" value="NZ_JBHLSW010000002.1"/>
</dbReference>
<comment type="caution">
    <text evidence="4">The sequence shown here is derived from an EMBL/GenBank/DDBJ whole genome shotgun (WGS) entry which is preliminary data.</text>
</comment>
<keyword evidence="5" id="KW-1185">Reference proteome</keyword>
<feature type="transmembrane region" description="Helical" evidence="3">
    <location>
        <begin position="32"/>
        <end position="54"/>
    </location>
</feature>
<evidence type="ECO:0000313" key="5">
    <source>
        <dbReference type="Proteomes" id="UP001589906"/>
    </source>
</evidence>
<dbReference type="Proteomes" id="UP001589906">
    <property type="component" value="Unassembled WGS sequence"/>
</dbReference>
<dbReference type="InterPro" id="IPR050445">
    <property type="entry name" value="Bact_polysacc_biosynth/exp"/>
</dbReference>
<evidence type="ECO:0000313" key="4">
    <source>
        <dbReference type="EMBL" id="MFC0632440.1"/>
    </source>
</evidence>
<keyword evidence="3" id="KW-0472">Membrane</keyword>
<feature type="transmembrane region" description="Helical" evidence="3">
    <location>
        <begin position="363"/>
        <end position="385"/>
    </location>
</feature>
<feature type="coiled-coil region" evidence="1">
    <location>
        <begin position="195"/>
        <end position="229"/>
    </location>
</feature>
<protein>
    <submittedName>
        <fullName evidence="4">Chain-length determining protein</fullName>
    </submittedName>
</protein>
<dbReference type="PANTHER" id="PTHR32309">
    <property type="entry name" value="TYROSINE-PROTEIN KINASE"/>
    <property type="match status" value="1"/>
</dbReference>
<feature type="region of interest" description="Disordered" evidence="2">
    <location>
        <begin position="1"/>
        <end position="22"/>
    </location>
</feature>
<keyword evidence="3" id="KW-1133">Transmembrane helix</keyword>
<evidence type="ECO:0000256" key="3">
    <source>
        <dbReference type="SAM" id="Phobius"/>
    </source>
</evidence>
<name>A0ABV6QYJ4_9CAUL</name>
<organism evidence="4 5">
    <name type="scientific">Brevundimonas balnearis</name>
    <dbReference type="NCBI Taxonomy" id="1572858"/>
    <lineage>
        <taxon>Bacteria</taxon>
        <taxon>Pseudomonadati</taxon>
        <taxon>Pseudomonadota</taxon>
        <taxon>Alphaproteobacteria</taxon>
        <taxon>Caulobacterales</taxon>
        <taxon>Caulobacteraceae</taxon>
        <taxon>Brevundimonas</taxon>
    </lineage>
</organism>